<proteinExistence type="predicted"/>
<dbReference type="AlphaFoldDB" id="A0AB39ZIS4"/>
<feature type="compositionally biased region" description="Polar residues" evidence="1">
    <location>
        <begin position="79"/>
        <end position="89"/>
    </location>
</feature>
<dbReference type="Proteomes" id="UP001652628">
    <property type="component" value="Chromosome X"/>
</dbReference>
<keyword evidence="2" id="KW-1133">Transmembrane helix</keyword>
<feature type="region of interest" description="Disordered" evidence="1">
    <location>
        <begin position="46"/>
        <end position="248"/>
    </location>
</feature>
<keyword evidence="2" id="KW-0472">Membrane</keyword>
<keyword evidence="3" id="KW-0732">Signal</keyword>
<feature type="compositionally biased region" description="Basic and acidic residues" evidence="1">
    <location>
        <begin position="211"/>
        <end position="226"/>
    </location>
</feature>
<feature type="compositionally biased region" description="Low complexity" evidence="1">
    <location>
        <begin position="124"/>
        <end position="144"/>
    </location>
</feature>
<evidence type="ECO:0000256" key="3">
    <source>
        <dbReference type="SAM" id="SignalP"/>
    </source>
</evidence>
<keyword evidence="2" id="KW-0812">Transmembrane</keyword>
<evidence type="ECO:0000256" key="1">
    <source>
        <dbReference type="SAM" id="MobiDB-lite"/>
    </source>
</evidence>
<feature type="transmembrane region" description="Helical" evidence="2">
    <location>
        <begin position="261"/>
        <end position="283"/>
    </location>
</feature>
<organism evidence="4 5">
    <name type="scientific">Drosophila suzukii</name>
    <name type="common">Spotted-wing drosophila fruit fly</name>
    <dbReference type="NCBI Taxonomy" id="28584"/>
    <lineage>
        <taxon>Eukaryota</taxon>
        <taxon>Metazoa</taxon>
        <taxon>Ecdysozoa</taxon>
        <taxon>Arthropoda</taxon>
        <taxon>Hexapoda</taxon>
        <taxon>Insecta</taxon>
        <taxon>Pterygota</taxon>
        <taxon>Neoptera</taxon>
        <taxon>Endopterygota</taxon>
        <taxon>Diptera</taxon>
        <taxon>Brachycera</taxon>
        <taxon>Muscomorpha</taxon>
        <taxon>Ephydroidea</taxon>
        <taxon>Drosophilidae</taxon>
        <taxon>Drosophila</taxon>
        <taxon>Sophophora</taxon>
    </lineage>
</organism>
<feature type="chain" id="PRO_5047434679" evidence="3">
    <location>
        <begin position="19"/>
        <end position="308"/>
    </location>
</feature>
<feature type="compositionally biased region" description="Low complexity" evidence="1">
    <location>
        <begin position="168"/>
        <end position="197"/>
    </location>
</feature>
<evidence type="ECO:0000256" key="2">
    <source>
        <dbReference type="SAM" id="Phobius"/>
    </source>
</evidence>
<keyword evidence="4" id="KW-1185">Reference proteome</keyword>
<reference evidence="5" key="1">
    <citation type="submission" date="2025-08" db="UniProtKB">
        <authorList>
            <consortium name="RefSeq"/>
        </authorList>
    </citation>
    <scope>IDENTIFICATION</scope>
</reference>
<sequence length="308" mass="31995">MQLLRSIWLLSILLLVAGQQSPAAGPASKDPAVAANAANATHLNSTLVTPGSKSAPGSLGAAVGGPVQTKNPVVPQQDKPANNTAATENASKKRNRTDTGLPAAPMATSKPGTGEQKVTKVNETANSSSTATTSSSTSTTTTTAKPAAGSPIVTDGQSMQDVTKVGKSSSNGPAIPSSSSTTTTTTTTTATTTTTTTPKPKKPNVAVSTDVHQEWEKDVELHKTQEKPGPVQPQPPVGTQPEPEVQGLTGSSLADHGDNGYVVPIVTVLLTVPLALGVVTIMYRRFRDMWSTRHYRRMDFLVDGMYND</sequence>
<evidence type="ECO:0000313" key="5">
    <source>
        <dbReference type="RefSeq" id="XP_016936713.3"/>
    </source>
</evidence>
<name>A0AB39ZIS4_DROSZ</name>
<evidence type="ECO:0000313" key="4">
    <source>
        <dbReference type="Proteomes" id="UP001652628"/>
    </source>
</evidence>
<dbReference type="GeneID" id="108014999"/>
<gene>
    <name evidence="5" type="primary">LOC108014999</name>
</gene>
<dbReference type="RefSeq" id="XP_016936713.3">
    <property type="nucleotide sequence ID" value="XM_017081224.4"/>
</dbReference>
<accession>A0AB39ZIS4</accession>
<protein>
    <submittedName>
        <fullName evidence="5">Salivary glue protein Sgs-3</fullName>
    </submittedName>
</protein>
<feature type="signal peptide" evidence="3">
    <location>
        <begin position="1"/>
        <end position="18"/>
    </location>
</feature>